<dbReference type="CDD" id="cd16914">
    <property type="entry name" value="EcfT"/>
    <property type="match status" value="1"/>
</dbReference>
<dbReference type="Proteomes" id="UP000284598">
    <property type="component" value="Unassembled WGS sequence"/>
</dbReference>
<dbReference type="RefSeq" id="WP_005362166.1">
    <property type="nucleotide sequence ID" value="NZ_CABJDQ010000006.1"/>
</dbReference>
<feature type="transmembrane region" description="Helical" evidence="5">
    <location>
        <begin position="72"/>
        <end position="97"/>
    </location>
</feature>
<feature type="transmembrane region" description="Helical" evidence="5">
    <location>
        <begin position="109"/>
        <end position="130"/>
    </location>
</feature>
<evidence type="ECO:0000313" key="9">
    <source>
        <dbReference type="EMBL" id="RHL44652.1"/>
    </source>
</evidence>
<dbReference type="EMBL" id="QROT01000006">
    <property type="protein sequence ID" value="RHL44652.1"/>
    <property type="molecule type" value="Genomic_DNA"/>
</dbReference>
<dbReference type="InterPro" id="IPR003339">
    <property type="entry name" value="ABC/ECF_trnsptr_transmembrane"/>
</dbReference>
<comment type="subcellular location">
    <subcellularLocation>
        <location evidence="1">Membrane</location>
        <topology evidence="1">Multi-pass membrane protein</topology>
    </subcellularLocation>
</comment>
<dbReference type="Proteomes" id="UP000283314">
    <property type="component" value="Unassembled WGS sequence"/>
</dbReference>
<evidence type="ECO:0000313" key="10">
    <source>
        <dbReference type="Proteomes" id="UP000283314"/>
    </source>
</evidence>
<dbReference type="EMBL" id="QSFD01000003">
    <property type="protein sequence ID" value="RHA19592.1"/>
    <property type="molecule type" value="Genomic_DNA"/>
</dbReference>
<keyword evidence="2 5" id="KW-0812">Transmembrane</keyword>
<organism evidence="9 10">
    <name type="scientific">Eubacterium ventriosum</name>
    <dbReference type="NCBI Taxonomy" id="39496"/>
    <lineage>
        <taxon>Bacteria</taxon>
        <taxon>Bacillati</taxon>
        <taxon>Bacillota</taxon>
        <taxon>Clostridia</taxon>
        <taxon>Eubacteriales</taxon>
        <taxon>Eubacteriaceae</taxon>
        <taxon>Eubacterium</taxon>
    </lineage>
</organism>
<dbReference type="EMBL" id="QRHR01000007">
    <property type="protein sequence ID" value="RHF88334.1"/>
    <property type="molecule type" value="Genomic_DNA"/>
</dbReference>
<dbReference type="PANTHER" id="PTHR33514">
    <property type="entry name" value="PROTEIN ABCI12, CHLOROPLASTIC"/>
    <property type="match status" value="1"/>
</dbReference>
<reference evidence="10 11" key="1">
    <citation type="submission" date="2018-08" db="EMBL/GenBank/DDBJ databases">
        <title>A genome reference for cultivated species of the human gut microbiota.</title>
        <authorList>
            <person name="Zou Y."/>
            <person name="Xue W."/>
            <person name="Luo G."/>
        </authorList>
    </citation>
    <scope>NUCLEOTIDE SEQUENCE [LARGE SCALE GENOMIC DNA]</scope>
    <source>
        <strain evidence="9 10">AF37-4</strain>
        <strain evidence="8 13">AM23-22</strain>
        <strain evidence="7 11">AM43-2</strain>
        <strain evidence="6 12">AM44-11BH</strain>
    </source>
</reference>
<proteinExistence type="predicted"/>
<keyword evidence="3 5" id="KW-1133">Transmembrane helix</keyword>
<dbReference type="EMBL" id="QSFO01000008">
    <property type="protein sequence ID" value="RHA54038.1"/>
    <property type="molecule type" value="Genomic_DNA"/>
</dbReference>
<sequence>MVDITIGQYYPEDSVIHKLDPRVKLFGTLVFVVMVFMINNVIGYGLITLFLGIVIKMSKVPFKKMMKGIRGIIFIMLLSVVFNIFLTPGDVIVHFLIFTITKQGIIKGVYMAIRLVLLVVGTSVMTLTTTPNDLADGLEKSFGILNVIKFPVHEIAMVMSLALRFIPTLMEETDKITKAQKARGASFDTGNILQRAKSLIPILIPLFVSSIRRAADLATAMEARCYHGGERTKMKPLSYNRHDAYAYVVCFLIIAIILGTNFMVNNITTINMLILVE</sequence>
<accession>A0A415L7W7</accession>
<evidence type="ECO:0000256" key="2">
    <source>
        <dbReference type="ARBA" id="ARBA00022692"/>
    </source>
</evidence>
<keyword evidence="4 5" id="KW-0472">Membrane</keyword>
<protein>
    <submittedName>
        <fullName evidence="9">Energy-coupling factor transporter transmembrane protein EcfT</fullName>
    </submittedName>
</protein>
<dbReference type="Pfam" id="PF02361">
    <property type="entry name" value="CbiQ"/>
    <property type="match status" value="1"/>
</dbReference>
<evidence type="ECO:0000313" key="13">
    <source>
        <dbReference type="Proteomes" id="UP000286186"/>
    </source>
</evidence>
<gene>
    <name evidence="9" type="ORF">DW018_09035</name>
    <name evidence="8" type="ORF">DW652_08400</name>
    <name evidence="7" type="ORF">DW929_08185</name>
    <name evidence="6" type="ORF">DW944_04430</name>
</gene>
<dbReference type="AlphaFoldDB" id="A0A415L7W7"/>
<evidence type="ECO:0000313" key="6">
    <source>
        <dbReference type="EMBL" id="RHA19592.1"/>
    </source>
</evidence>
<comment type="caution">
    <text evidence="9">The sequence shown here is derived from an EMBL/GenBank/DDBJ whole genome shotgun (WGS) entry which is preliminary data.</text>
</comment>
<evidence type="ECO:0000313" key="7">
    <source>
        <dbReference type="EMBL" id="RHA54038.1"/>
    </source>
</evidence>
<keyword evidence="12" id="KW-1185">Reference proteome</keyword>
<evidence type="ECO:0000256" key="1">
    <source>
        <dbReference type="ARBA" id="ARBA00004141"/>
    </source>
</evidence>
<evidence type="ECO:0000256" key="4">
    <source>
        <dbReference type="ARBA" id="ARBA00023136"/>
    </source>
</evidence>
<evidence type="ECO:0000256" key="3">
    <source>
        <dbReference type="ARBA" id="ARBA00022989"/>
    </source>
</evidence>
<feature type="transmembrane region" description="Helical" evidence="5">
    <location>
        <begin position="25"/>
        <end position="51"/>
    </location>
</feature>
<dbReference type="GO" id="GO:0005886">
    <property type="term" value="C:plasma membrane"/>
    <property type="evidence" value="ECO:0007669"/>
    <property type="project" value="TreeGrafter"/>
</dbReference>
<evidence type="ECO:0000256" key="5">
    <source>
        <dbReference type="SAM" id="Phobius"/>
    </source>
</evidence>
<dbReference type="Proteomes" id="UP000284779">
    <property type="component" value="Unassembled WGS sequence"/>
</dbReference>
<feature type="transmembrane region" description="Helical" evidence="5">
    <location>
        <begin position="244"/>
        <end position="264"/>
    </location>
</feature>
<dbReference type="Proteomes" id="UP000286186">
    <property type="component" value="Unassembled WGS sequence"/>
</dbReference>
<evidence type="ECO:0000313" key="11">
    <source>
        <dbReference type="Proteomes" id="UP000284598"/>
    </source>
</evidence>
<evidence type="ECO:0000313" key="8">
    <source>
        <dbReference type="EMBL" id="RHF88334.1"/>
    </source>
</evidence>
<name>A0A415L7W7_9FIRM</name>
<evidence type="ECO:0000313" key="12">
    <source>
        <dbReference type="Proteomes" id="UP000284779"/>
    </source>
</evidence>
<dbReference type="GeneID" id="66467388"/>
<dbReference type="PANTHER" id="PTHR33514:SF13">
    <property type="entry name" value="PROTEIN ABCI12, CHLOROPLASTIC"/>
    <property type="match status" value="1"/>
</dbReference>